<dbReference type="Proteomes" id="UP000008311">
    <property type="component" value="Unassembled WGS sequence"/>
</dbReference>
<keyword evidence="2" id="KW-1185">Reference proteome</keyword>
<dbReference type="InParanoid" id="B9THA9"/>
<reference evidence="2" key="1">
    <citation type="journal article" date="2010" name="Nat. Biotechnol.">
        <title>Draft genome sequence of the oilseed species Ricinus communis.</title>
        <authorList>
            <person name="Chan A.P."/>
            <person name="Crabtree J."/>
            <person name="Zhao Q."/>
            <person name="Lorenzi H."/>
            <person name="Orvis J."/>
            <person name="Puiu D."/>
            <person name="Melake-Berhan A."/>
            <person name="Jones K.M."/>
            <person name="Redman J."/>
            <person name="Chen G."/>
            <person name="Cahoon E.B."/>
            <person name="Gedil M."/>
            <person name="Stanke M."/>
            <person name="Haas B.J."/>
            <person name="Wortman J.R."/>
            <person name="Fraser-Liggett C.M."/>
            <person name="Ravel J."/>
            <person name="Rabinowicz P.D."/>
        </authorList>
    </citation>
    <scope>NUCLEOTIDE SEQUENCE [LARGE SCALE GENOMIC DNA]</scope>
    <source>
        <strain evidence="2">cv. Hale</strain>
    </source>
</reference>
<name>B9THA9_RICCO</name>
<sequence length="77" mass="8079">MRLVFHVAIAARANRCVQRQVIASFRRVAACNAFEIGRPGKGGAMQQAGHGDHRRLVIEAVGGAGGGVQQARGGQTQ</sequence>
<organism evidence="1 2">
    <name type="scientific">Ricinus communis</name>
    <name type="common">Castor bean</name>
    <dbReference type="NCBI Taxonomy" id="3988"/>
    <lineage>
        <taxon>Eukaryota</taxon>
        <taxon>Viridiplantae</taxon>
        <taxon>Streptophyta</taxon>
        <taxon>Embryophyta</taxon>
        <taxon>Tracheophyta</taxon>
        <taxon>Spermatophyta</taxon>
        <taxon>Magnoliopsida</taxon>
        <taxon>eudicotyledons</taxon>
        <taxon>Gunneridae</taxon>
        <taxon>Pentapetalae</taxon>
        <taxon>rosids</taxon>
        <taxon>fabids</taxon>
        <taxon>Malpighiales</taxon>
        <taxon>Euphorbiaceae</taxon>
        <taxon>Acalyphoideae</taxon>
        <taxon>Acalypheae</taxon>
        <taxon>Ricinus</taxon>
    </lineage>
</organism>
<protein>
    <submittedName>
        <fullName evidence="1">Uncharacterized protein</fullName>
    </submittedName>
</protein>
<gene>
    <name evidence="1" type="ORF">RCOM_1907540</name>
</gene>
<dbReference type="EMBL" id="EQ981362">
    <property type="protein sequence ID" value="EEF24753.1"/>
    <property type="molecule type" value="Genomic_DNA"/>
</dbReference>
<evidence type="ECO:0000313" key="1">
    <source>
        <dbReference type="EMBL" id="EEF24753.1"/>
    </source>
</evidence>
<proteinExistence type="predicted"/>
<dbReference type="AlphaFoldDB" id="B9THA9"/>
<accession>B9THA9</accession>
<evidence type="ECO:0000313" key="2">
    <source>
        <dbReference type="Proteomes" id="UP000008311"/>
    </source>
</evidence>